<gene>
    <name evidence="2" type="ORF">PG986_012178</name>
</gene>
<comment type="caution">
    <text evidence="2">The sequence shown here is derived from an EMBL/GenBank/DDBJ whole genome shotgun (WGS) entry which is preliminary data.</text>
</comment>
<organism evidence="2 3">
    <name type="scientific">Apiospora aurea</name>
    <dbReference type="NCBI Taxonomy" id="335848"/>
    <lineage>
        <taxon>Eukaryota</taxon>
        <taxon>Fungi</taxon>
        <taxon>Dikarya</taxon>
        <taxon>Ascomycota</taxon>
        <taxon>Pezizomycotina</taxon>
        <taxon>Sordariomycetes</taxon>
        <taxon>Xylariomycetidae</taxon>
        <taxon>Amphisphaeriales</taxon>
        <taxon>Apiosporaceae</taxon>
        <taxon>Apiospora</taxon>
    </lineage>
</organism>
<dbReference type="GeneID" id="92081462"/>
<name>A0ABR1PZA9_9PEZI</name>
<evidence type="ECO:0000256" key="1">
    <source>
        <dbReference type="SAM" id="MobiDB-lite"/>
    </source>
</evidence>
<dbReference type="Proteomes" id="UP001391051">
    <property type="component" value="Unassembled WGS sequence"/>
</dbReference>
<protein>
    <submittedName>
        <fullName evidence="2">Uncharacterized protein</fullName>
    </submittedName>
</protein>
<keyword evidence="3" id="KW-1185">Reference proteome</keyword>
<dbReference type="RefSeq" id="XP_066695096.1">
    <property type="nucleotide sequence ID" value="XM_066848400.1"/>
</dbReference>
<evidence type="ECO:0000313" key="2">
    <source>
        <dbReference type="EMBL" id="KAK7943065.1"/>
    </source>
</evidence>
<feature type="compositionally biased region" description="Basic and acidic residues" evidence="1">
    <location>
        <begin position="48"/>
        <end position="67"/>
    </location>
</feature>
<feature type="region of interest" description="Disordered" evidence="1">
    <location>
        <begin position="1"/>
        <end position="92"/>
    </location>
</feature>
<feature type="compositionally biased region" description="Polar residues" evidence="1">
    <location>
        <begin position="37"/>
        <end position="47"/>
    </location>
</feature>
<dbReference type="EMBL" id="JAQQWE010000008">
    <property type="protein sequence ID" value="KAK7943065.1"/>
    <property type="molecule type" value="Genomic_DNA"/>
</dbReference>
<accession>A0ABR1PZA9</accession>
<sequence>MFSIRHTLRASTRATIPNAAALQRTPGSALRVPFRPASTTTGGTSTDLRSEKTDPAQNQKPDDKRPASESSQTSKGSHQENGDNAGKGKGKQ</sequence>
<evidence type="ECO:0000313" key="3">
    <source>
        <dbReference type="Proteomes" id="UP001391051"/>
    </source>
</evidence>
<reference evidence="2 3" key="1">
    <citation type="submission" date="2023-01" db="EMBL/GenBank/DDBJ databases">
        <title>Analysis of 21 Apiospora genomes using comparative genomics revels a genus with tremendous synthesis potential of carbohydrate active enzymes and secondary metabolites.</title>
        <authorList>
            <person name="Sorensen T."/>
        </authorList>
    </citation>
    <scope>NUCLEOTIDE SEQUENCE [LARGE SCALE GENOMIC DNA]</scope>
    <source>
        <strain evidence="2 3">CBS 24483</strain>
    </source>
</reference>
<proteinExistence type="predicted"/>